<feature type="region of interest" description="Disordered" evidence="1">
    <location>
        <begin position="537"/>
        <end position="601"/>
    </location>
</feature>
<dbReference type="InterPro" id="IPR031937">
    <property type="entry name" value="PNISR"/>
</dbReference>
<feature type="compositionally biased region" description="Polar residues" evidence="1">
    <location>
        <begin position="568"/>
        <end position="579"/>
    </location>
</feature>
<feature type="compositionally biased region" description="Acidic residues" evidence="1">
    <location>
        <begin position="463"/>
        <end position="473"/>
    </location>
</feature>
<dbReference type="Pfam" id="PF15996">
    <property type="entry name" value="PNISR"/>
    <property type="match status" value="1"/>
</dbReference>
<evidence type="ECO:0000313" key="2">
    <source>
        <dbReference type="EMBL" id="TDG46869.1"/>
    </source>
</evidence>
<dbReference type="Proteomes" id="UP000295192">
    <property type="component" value="Unassembled WGS sequence"/>
</dbReference>
<dbReference type="AlphaFoldDB" id="A0A484BDS2"/>
<dbReference type="STRING" id="7232.A0A484BDS2"/>
<evidence type="ECO:0000256" key="1">
    <source>
        <dbReference type="SAM" id="MobiDB-lite"/>
    </source>
</evidence>
<dbReference type="OMA" id="QFNGKRP"/>
<feature type="region of interest" description="Disordered" evidence="1">
    <location>
        <begin position="88"/>
        <end position="130"/>
    </location>
</feature>
<sequence length="881" mass="97654">MFPGGNTNADLGFNKHNQYMAQQPHFLVAPGPGPVPIPGVGVANPLAAATPVMPMNVQGGIDWAQLAQQWIHMRDSSAAPPMANFSMNMPIAPPPPIISNTPEYQHHQQQQLRQQQQQQQQPPKVQTHYEEHGEAEMDMDMDEEENENSARMAHCIESLPPPPVVTQSQWMAGRVNDLPNIASHDTVAPDPQQWSDWSTRNNPTAHIPSLLKLNVCNPNEPAMHQQAQLPLPRSSSSTVTGSASCSGVVSTDIDANKRKMLPAWIREGLEKMEREKQKQLERQATTTECETPEINVKQVSSKSLTTPVNLLNMSNVASDSEDSNAAPVEATLAPSLAQLIGNEVLIKPSNSDDEQEDDEQQESRPQHDVDSGHVEATVARSANAEAALSGKTYEERLADLMLVVRRTLTEILLETTNEEIAAIATETLKAHRAKASSAQVIRKSALSSITGNLGLAVYGDSSSESDDDADDNEGGQTERGNDSSADKTNELSADELKARIRKSKRAFERVIDDIEERVLLQEQLDERKLQQHRKLELEQAEAASRQRDNSEDRQTEAASDKAGHEAKNASTNEKMQQFNGKRLSRKERTTRFSDNKDGKQAQTFVTQVVAVPAVQSTIIAQKLKPVPNPATNLLQMPESVATMLTAADKALDKASKTGKKSKSRRRQSTSSSSSSNSGDSSSSSSSSDSNSSSNSSKSSSNSEGSSTRSSAPAKKKHDKSSRHQSRGSSGHKQQSDSGRKSHRRGPSTSSTRNYDRHRSSRDIRDHRSSRDSRDHHSSRDSRERDRDRDRDRDRTRDRERERRAMQYNTKHGERRRRRDSSQSVEENASSSYRHHSSRSHQSSSSYGKHRRRTRSRSNSRSTHNSHSSVSTSASHQLRKRK</sequence>
<feature type="region of interest" description="Disordered" evidence="1">
    <location>
        <begin position="458"/>
        <end position="491"/>
    </location>
</feature>
<feature type="compositionally biased region" description="Basic and acidic residues" evidence="1">
    <location>
        <begin position="361"/>
        <end position="372"/>
    </location>
</feature>
<feature type="compositionally biased region" description="Low complexity" evidence="1">
    <location>
        <begin position="107"/>
        <end position="121"/>
    </location>
</feature>
<evidence type="ECO:0008006" key="4">
    <source>
        <dbReference type="Google" id="ProtNLM"/>
    </source>
</evidence>
<feature type="compositionally biased region" description="Basic residues" evidence="1">
    <location>
        <begin position="847"/>
        <end position="857"/>
    </location>
</feature>
<feature type="compositionally biased region" description="Acidic residues" evidence="1">
    <location>
        <begin position="351"/>
        <end position="360"/>
    </location>
</feature>
<feature type="compositionally biased region" description="Basic and acidic residues" evidence="1">
    <location>
        <begin position="544"/>
        <end position="567"/>
    </location>
</feature>
<comment type="caution">
    <text evidence="2">The sequence shown here is derived from an EMBL/GenBank/DDBJ whole genome shotgun (WGS) entry which is preliminary data.</text>
</comment>
<evidence type="ECO:0000313" key="3">
    <source>
        <dbReference type="Proteomes" id="UP000295192"/>
    </source>
</evidence>
<feature type="compositionally biased region" description="Basic and acidic residues" evidence="1">
    <location>
        <begin position="479"/>
        <end position="491"/>
    </location>
</feature>
<feature type="compositionally biased region" description="Basic residues" evidence="1">
    <location>
        <begin position="713"/>
        <end position="725"/>
    </location>
</feature>
<feature type="compositionally biased region" description="Low complexity" evidence="1">
    <location>
        <begin position="858"/>
        <end position="875"/>
    </location>
</feature>
<name>A0A484BDS2_DRONA</name>
<feature type="compositionally biased region" description="Low complexity" evidence="1">
    <location>
        <begin position="821"/>
        <end position="831"/>
    </location>
</feature>
<accession>A0A484BDS2</accession>
<feature type="region of interest" description="Disordered" evidence="1">
    <location>
        <begin position="348"/>
        <end position="372"/>
    </location>
</feature>
<protein>
    <recommendedName>
        <fullName evidence="4">Arginine/serine-rich protein PNISR</fullName>
    </recommendedName>
</protein>
<proteinExistence type="predicted"/>
<dbReference type="PANTHER" id="PTHR31518">
    <property type="entry name" value="ARGININE/SERINE-RICH PROTEIN PNISR"/>
    <property type="match status" value="1"/>
</dbReference>
<feature type="region of interest" description="Disordered" evidence="1">
    <location>
        <begin position="651"/>
        <end position="881"/>
    </location>
</feature>
<feature type="compositionally biased region" description="Basic and acidic residues" evidence="1">
    <location>
        <begin position="753"/>
        <end position="804"/>
    </location>
</feature>
<dbReference type="OrthoDB" id="10065820at2759"/>
<dbReference type="EMBL" id="LSRL02000052">
    <property type="protein sequence ID" value="TDG46869.1"/>
    <property type="molecule type" value="Genomic_DNA"/>
</dbReference>
<feature type="compositionally biased region" description="Low complexity" evidence="1">
    <location>
        <begin position="668"/>
        <end position="710"/>
    </location>
</feature>
<reference evidence="2 3" key="1">
    <citation type="journal article" date="2019" name="J. Hered.">
        <title>An Improved Genome Assembly for Drosophila navojoa, the Basal Species in the mojavensis Cluster.</title>
        <authorList>
            <person name="Vanderlinde T."/>
            <person name="Dupim E.G."/>
            <person name="Nazario-Yepiz N.O."/>
            <person name="Carvalho A.B."/>
        </authorList>
    </citation>
    <scope>NUCLEOTIDE SEQUENCE [LARGE SCALE GENOMIC DNA]</scope>
    <source>
        <strain evidence="2">Navoj_Jal97</strain>
        <tissue evidence="2">Whole organism</tissue>
    </source>
</reference>
<feature type="compositionally biased region" description="Basic residues" evidence="1">
    <location>
        <begin position="656"/>
        <end position="667"/>
    </location>
</feature>
<keyword evidence="3" id="KW-1185">Reference proteome</keyword>
<feature type="compositionally biased region" description="Basic and acidic residues" evidence="1">
    <location>
        <begin position="586"/>
        <end position="599"/>
    </location>
</feature>
<organism evidence="2 3">
    <name type="scientific">Drosophila navojoa</name>
    <name type="common">Fruit fly</name>
    <dbReference type="NCBI Taxonomy" id="7232"/>
    <lineage>
        <taxon>Eukaryota</taxon>
        <taxon>Metazoa</taxon>
        <taxon>Ecdysozoa</taxon>
        <taxon>Arthropoda</taxon>
        <taxon>Hexapoda</taxon>
        <taxon>Insecta</taxon>
        <taxon>Pterygota</taxon>
        <taxon>Neoptera</taxon>
        <taxon>Endopterygota</taxon>
        <taxon>Diptera</taxon>
        <taxon>Brachycera</taxon>
        <taxon>Muscomorpha</taxon>
        <taxon>Ephydroidea</taxon>
        <taxon>Drosophilidae</taxon>
        <taxon>Drosophila</taxon>
    </lineage>
</organism>
<gene>
    <name evidence="2" type="ORF">AWZ03_006753</name>
</gene>